<feature type="non-terminal residue" evidence="12">
    <location>
        <position position="1"/>
    </location>
</feature>
<dbReference type="Gene3D" id="1.10.287.280">
    <property type="match status" value="1"/>
</dbReference>
<comment type="function">
    <text evidence="10">DNA-dependent RNA polymerase catalyzes the transcription of DNA into RNA using the four ribonucleoside triphosphates as substrates.</text>
</comment>
<feature type="domain" description="DNA-directed RNA polymerase N-terminal" evidence="11">
    <location>
        <begin position="254"/>
        <end position="571"/>
    </location>
</feature>
<evidence type="ECO:0000259" key="11">
    <source>
        <dbReference type="SMART" id="SM01311"/>
    </source>
</evidence>
<comment type="catalytic activity">
    <reaction evidence="9 10">
        <text>RNA(n) + a ribonucleoside 5'-triphosphate = RNA(n+1) + diphosphate</text>
        <dbReference type="Rhea" id="RHEA:21248"/>
        <dbReference type="Rhea" id="RHEA-COMP:14527"/>
        <dbReference type="Rhea" id="RHEA-COMP:17342"/>
        <dbReference type="ChEBI" id="CHEBI:33019"/>
        <dbReference type="ChEBI" id="CHEBI:61557"/>
        <dbReference type="ChEBI" id="CHEBI:140395"/>
        <dbReference type="EC" id="2.7.7.6"/>
    </reaction>
</comment>
<dbReference type="InterPro" id="IPR037159">
    <property type="entry name" value="RNA_POL_N_sf"/>
</dbReference>
<evidence type="ECO:0000256" key="5">
    <source>
        <dbReference type="ARBA" id="ARBA00022695"/>
    </source>
</evidence>
<evidence type="ECO:0000313" key="12">
    <source>
        <dbReference type="EMBL" id="CAG8679700.1"/>
    </source>
</evidence>
<dbReference type="InterPro" id="IPR011990">
    <property type="entry name" value="TPR-like_helical_dom_sf"/>
</dbReference>
<name>A0A9N9EM40_9GLOM</name>
<dbReference type="FunFam" id="1.10.287.280:FF:000001">
    <property type="entry name" value="DNA-directed RNA polymerase"/>
    <property type="match status" value="1"/>
</dbReference>
<evidence type="ECO:0000256" key="3">
    <source>
        <dbReference type="ARBA" id="ARBA00022478"/>
    </source>
</evidence>
<keyword evidence="5 10" id="KW-0548">Nucleotidyltransferase</keyword>
<dbReference type="Proteomes" id="UP000789405">
    <property type="component" value="Unassembled WGS sequence"/>
</dbReference>
<dbReference type="Gene3D" id="1.10.150.20">
    <property type="entry name" value="5' to 3' exonuclease, C-terminal subdomain"/>
    <property type="match status" value="1"/>
</dbReference>
<organism evidence="12 13">
    <name type="scientific">Dentiscutata erythropus</name>
    <dbReference type="NCBI Taxonomy" id="1348616"/>
    <lineage>
        <taxon>Eukaryota</taxon>
        <taxon>Fungi</taxon>
        <taxon>Fungi incertae sedis</taxon>
        <taxon>Mucoromycota</taxon>
        <taxon>Glomeromycotina</taxon>
        <taxon>Glomeromycetes</taxon>
        <taxon>Diversisporales</taxon>
        <taxon>Gigasporaceae</taxon>
        <taxon>Dentiscutata</taxon>
    </lineage>
</organism>
<dbReference type="OrthoDB" id="276422at2759"/>
<dbReference type="SMART" id="SM01311">
    <property type="entry name" value="RPOL_N"/>
    <property type="match status" value="1"/>
</dbReference>
<dbReference type="SUPFAM" id="SSF56672">
    <property type="entry name" value="DNA/RNA polymerases"/>
    <property type="match status" value="1"/>
</dbReference>
<protein>
    <recommendedName>
        <fullName evidence="10">DNA-directed RNA polymerase</fullName>
        <ecNumber evidence="10">2.7.7.6</ecNumber>
    </recommendedName>
</protein>
<keyword evidence="3 10" id="KW-0240">DNA-directed RNA polymerase</keyword>
<dbReference type="InterPro" id="IPR046950">
    <property type="entry name" value="DNA-dir_Rpol_C_phage-type"/>
</dbReference>
<dbReference type="GO" id="GO:0034245">
    <property type="term" value="C:mitochondrial DNA-directed RNA polymerase complex"/>
    <property type="evidence" value="ECO:0007669"/>
    <property type="project" value="TreeGrafter"/>
</dbReference>
<dbReference type="EMBL" id="CAJVPY010007384">
    <property type="protein sequence ID" value="CAG8679700.1"/>
    <property type="molecule type" value="Genomic_DNA"/>
</dbReference>
<dbReference type="Gene3D" id="1.10.287.260">
    <property type="match status" value="1"/>
</dbReference>
<evidence type="ECO:0000313" key="13">
    <source>
        <dbReference type="Proteomes" id="UP000789405"/>
    </source>
</evidence>
<sequence>MLSLFRRCNYKRIYSFIRIRRYSVLQDTVSPSFQRPLNIDKPLVILPQPSQLKDDGKILPHVFSENLAVLYACLKLGQTDRAKRILEYLENKGPMDMKHLLDINLHNAFLEAFLDAPIPELNIAFNWLDRMRDKCRINPNLATFAILMKGYLRKSKDFQCSTVLQVIVIDMEDKGFRFEQLIESNLLSDEDNQKLFELLNSDKNSSLSKRLLKHLEIESITPLTAEPIPTKAFGVKLIKNSLEALKEKGLDQYDRQNKLEENALHGAIERWKHDYEQMRKRGDAFSGIPSLRKAMWAWHEKLVPLIEMELKKSIYKNIEEGGECIDSQTGTFLRLLSADKLSAITILEMLRQSSDSEVIEGMTTTCAIMAIGKSVESEYNAEQLKKKQNRKLFYKDLNIHELFASGKLFNMEIRRFARKIEKEDIETSWKPDWGSTIRAKIGSFLAASLIKVAQITVSTADATDKIISEEAPAFFHSYEYNRGKKVGVIKLNPQLIKWLSNESIRDHLHPRMLPMLIIPKPWLTFNSGGYLTSPTLAMRIKDCPEQVAYLKKASDNSHLEHVFAGLDVLGSTCWAVNKRVYEVVLKIWNSGEGVLDIPPADLNLEIPKKPEDFDSNVKSKIQWIKTCREINNKIRNNHSLRCMVNYKVEIAGAYLDEPMFFPHSLDFRVFKDAKPLGKTGLRWLKIHLANLYGLDKVPFSEREAFTNENIAEIMDSADYPLKGKRWWQKAEDPWQCLAACFELTDAIRSPSPEQYMSQIPVHQDGTCNGLQHYAALGGDLEGASQVNLAPSNTPSDIYTAVANRVKEVVKIEAEMGDERALIVLDHINRKVVKQTVMTTVYGVTFIGARLQIEARLKEIESIPQERLHELSHYIAKHVFGCLEEIFKGARAIQEWLNESAKWIAKSLPPERVLKSAEEIKDEIDYLSETKAGDNLKPLRKSIVKIPPNRSASNQMTAVVWTTPLDLPIVQPYRRPNKRQIKTHLQSINIIDSETPSPVNSIKQRAAFPPNFIHSLDATHMLMTALACKEKGLTFASVHDSYWSHACDVETMNSVIREQFFQLHSQPIMENLRNEFIELVVIDNGYEDTITLDDLLKITRKSSSKDSKLVTSKEVNASDSSLNEVFISSLDNIKTENFIKNMDFNEMPDCYLKEDNDELLEEEEEPKSKKKRQSSMYVHTWVDLSFPELPERGTFNIES</sequence>
<dbReference type="GO" id="GO:0003899">
    <property type="term" value="F:DNA-directed RNA polymerase activity"/>
    <property type="evidence" value="ECO:0007669"/>
    <property type="project" value="UniProtKB-EC"/>
</dbReference>
<dbReference type="GO" id="GO:0006390">
    <property type="term" value="P:mitochondrial transcription"/>
    <property type="evidence" value="ECO:0007669"/>
    <property type="project" value="TreeGrafter"/>
</dbReference>
<gene>
    <name evidence="12" type="ORF">DERYTH_LOCUS11727</name>
</gene>
<evidence type="ECO:0000256" key="9">
    <source>
        <dbReference type="ARBA" id="ARBA00048552"/>
    </source>
</evidence>
<comment type="similarity">
    <text evidence="2 10">Belongs to the phage and mitochondrial RNA polymerase family.</text>
</comment>
<evidence type="ECO:0000256" key="7">
    <source>
        <dbReference type="ARBA" id="ARBA00023128"/>
    </source>
</evidence>
<dbReference type="PROSITE" id="PS00489">
    <property type="entry name" value="RNA_POL_PHAGE_2"/>
    <property type="match status" value="1"/>
</dbReference>
<dbReference type="Gene3D" id="1.25.40.10">
    <property type="entry name" value="Tetratricopeptide repeat domain"/>
    <property type="match status" value="1"/>
</dbReference>
<comment type="caution">
    <text evidence="12">The sequence shown here is derived from an EMBL/GenBank/DDBJ whole genome shotgun (WGS) entry which is preliminary data.</text>
</comment>
<keyword evidence="13" id="KW-1185">Reference proteome</keyword>
<dbReference type="EC" id="2.7.7.6" evidence="10"/>
<accession>A0A9N9EM40</accession>
<proteinExistence type="inferred from homology"/>
<dbReference type="InterPro" id="IPR024075">
    <property type="entry name" value="DNA-dir_RNA_pol_helix_hairp_sf"/>
</dbReference>
<reference evidence="12" key="1">
    <citation type="submission" date="2021-06" db="EMBL/GenBank/DDBJ databases">
        <authorList>
            <person name="Kallberg Y."/>
            <person name="Tangrot J."/>
            <person name="Rosling A."/>
        </authorList>
    </citation>
    <scope>NUCLEOTIDE SEQUENCE</scope>
    <source>
        <strain evidence="12">MA453B</strain>
    </source>
</reference>
<keyword evidence="8 10" id="KW-0804">Transcription</keyword>
<dbReference type="AlphaFoldDB" id="A0A9N9EM40"/>
<dbReference type="InterPro" id="IPR043502">
    <property type="entry name" value="DNA/RNA_pol_sf"/>
</dbReference>
<evidence type="ECO:0000256" key="6">
    <source>
        <dbReference type="ARBA" id="ARBA00022946"/>
    </source>
</evidence>
<keyword evidence="6" id="KW-0809">Transit peptide</keyword>
<evidence type="ECO:0000256" key="8">
    <source>
        <dbReference type="ARBA" id="ARBA00023163"/>
    </source>
</evidence>
<dbReference type="GO" id="GO:0001018">
    <property type="term" value="F:mitochondrial promoter sequence-specific DNA binding"/>
    <property type="evidence" value="ECO:0007669"/>
    <property type="project" value="TreeGrafter"/>
</dbReference>
<dbReference type="PROSITE" id="PS00900">
    <property type="entry name" value="RNA_POL_PHAGE_1"/>
    <property type="match status" value="1"/>
</dbReference>
<dbReference type="Pfam" id="PF00940">
    <property type="entry name" value="RNA_pol"/>
    <property type="match status" value="1"/>
</dbReference>
<dbReference type="PANTHER" id="PTHR10102:SF0">
    <property type="entry name" value="DNA-DIRECTED RNA POLYMERASE, MITOCHONDRIAL"/>
    <property type="match status" value="1"/>
</dbReference>
<dbReference type="PANTHER" id="PTHR10102">
    <property type="entry name" value="DNA-DIRECTED RNA POLYMERASE, MITOCHONDRIAL"/>
    <property type="match status" value="1"/>
</dbReference>
<comment type="subcellular location">
    <subcellularLocation>
        <location evidence="1">Mitochondrion</location>
    </subcellularLocation>
</comment>
<dbReference type="InterPro" id="IPR029262">
    <property type="entry name" value="RPOL_N"/>
</dbReference>
<dbReference type="FunFam" id="1.10.150.20:FF:000041">
    <property type="entry name" value="DNA-directed RNA polymerase"/>
    <property type="match status" value="1"/>
</dbReference>
<evidence type="ECO:0000256" key="10">
    <source>
        <dbReference type="RuleBase" id="RU003805"/>
    </source>
</evidence>
<evidence type="ECO:0000256" key="1">
    <source>
        <dbReference type="ARBA" id="ARBA00004173"/>
    </source>
</evidence>
<dbReference type="Pfam" id="PF14700">
    <property type="entry name" value="RPOL_N"/>
    <property type="match status" value="1"/>
</dbReference>
<evidence type="ECO:0000256" key="4">
    <source>
        <dbReference type="ARBA" id="ARBA00022679"/>
    </source>
</evidence>
<keyword evidence="7" id="KW-0496">Mitochondrion</keyword>
<keyword evidence="4 10" id="KW-0808">Transferase</keyword>
<dbReference type="InterPro" id="IPR002092">
    <property type="entry name" value="DNA-dir_Rpol_phage-type"/>
</dbReference>
<dbReference type="Gene3D" id="1.10.1320.10">
    <property type="entry name" value="DNA-directed RNA polymerase, N-terminal domain"/>
    <property type="match status" value="1"/>
</dbReference>
<evidence type="ECO:0000256" key="2">
    <source>
        <dbReference type="ARBA" id="ARBA00009493"/>
    </source>
</evidence>